<feature type="modified residue" description="4-aspartylphosphate" evidence="8">
    <location>
        <position position="55"/>
    </location>
</feature>
<sequence>MRKVLIVDDEKNIRLGLKAMIEREFPGLYEFSFAEDGQEALDKLIGSDIDVVITDIRMPIMDGIALINHIQEFDPKPAVVILSGHDDFQYAKEAIRCDVKDYLLKPIIRDELSRTLLRIEKDLQQKEQVDQQLTNSMQQQEAFQESQFHYLLNHPHLADIELHQKLQQIDMLWLSGGFQLGILKYKGSIEGMGHTELSARIQAELSNVPEPFRYPRAFTFDKENQLVLIAKHRELFQFLAERIAGSGYFAYSMGLSSYGSGSNWLHTAYEEALLALKYTFLQSGPGIIRYENIGQKSKDFAVPMETIKKIANMLGTGRNKEMKTLLLELLDMKTVSRYDISYLEALSQACNEHIFDRVFHIYGGESVEILRLFKKVGDIHHFHFFHDYFHSIEGLLYRLNEYVSTVKSFSIDHKEMKKAVLFMQENYHKDLNMTIVSNYVSLNYSYFSQAFKEYTGDSFVNYLKKLRIDKAKELLETTDLKVYEISEKSGFENTKHFSRVFKEMEGVTPQEYREQREVMR</sequence>
<name>A0ABY3SP23_9BACL</name>
<keyword evidence="4" id="KW-0902">Two-component regulatory system</keyword>
<dbReference type="SMART" id="SM00342">
    <property type="entry name" value="HTH_ARAC"/>
    <property type="match status" value="1"/>
</dbReference>
<evidence type="ECO:0000256" key="7">
    <source>
        <dbReference type="ARBA" id="ARBA00023163"/>
    </source>
</evidence>
<dbReference type="EMBL" id="CP090978">
    <property type="protein sequence ID" value="UJF34956.1"/>
    <property type="molecule type" value="Genomic_DNA"/>
</dbReference>
<accession>A0ABY3SP23</accession>
<evidence type="ECO:0000256" key="5">
    <source>
        <dbReference type="ARBA" id="ARBA00023015"/>
    </source>
</evidence>
<gene>
    <name evidence="11" type="ORF">L0M14_07370</name>
</gene>
<dbReference type="SMART" id="SM00448">
    <property type="entry name" value="REC"/>
    <property type="match status" value="1"/>
</dbReference>
<dbReference type="InterPro" id="IPR009057">
    <property type="entry name" value="Homeodomain-like_sf"/>
</dbReference>
<dbReference type="PROSITE" id="PS00041">
    <property type="entry name" value="HTH_ARAC_FAMILY_1"/>
    <property type="match status" value="1"/>
</dbReference>
<dbReference type="InterPro" id="IPR051552">
    <property type="entry name" value="HptR"/>
</dbReference>
<evidence type="ECO:0000256" key="4">
    <source>
        <dbReference type="ARBA" id="ARBA00023012"/>
    </source>
</evidence>
<evidence type="ECO:0000259" key="9">
    <source>
        <dbReference type="PROSITE" id="PS01124"/>
    </source>
</evidence>
<dbReference type="InterPro" id="IPR011006">
    <property type="entry name" value="CheY-like_superfamily"/>
</dbReference>
<proteinExistence type="predicted"/>
<keyword evidence="5" id="KW-0805">Transcription regulation</keyword>
<dbReference type="RefSeq" id="WP_235121529.1">
    <property type="nucleotide sequence ID" value="NZ_CP090978.1"/>
</dbReference>
<evidence type="ECO:0000313" key="11">
    <source>
        <dbReference type="EMBL" id="UJF34956.1"/>
    </source>
</evidence>
<dbReference type="PROSITE" id="PS50110">
    <property type="entry name" value="RESPONSE_REGULATORY"/>
    <property type="match status" value="1"/>
</dbReference>
<keyword evidence="6" id="KW-0238">DNA-binding</keyword>
<reference evidence="11 12" key="1">
    <citation type="journal article" date="2024" name="Int. J. Syst. Evol. Microbiol.">
        <title>Paenibacillus hexagrammi sp. nov., a novel bacterium isolated from the gut content of Hexagrammos agrammus.</title>
        <authorList>
            <person name="Jung H.K."/>
            <person name="Kim D.G."/>
            <person name="Zin H."/>
            <person name="Park J."/>
            <person name="Jung H."/>
            <person name="Kim Y.O."/>
            <person name="Kong H.J."/>
            <person name="Kim J.W."/>
            <person name="Kim Y.S."/>
        </authorList>
    </citation>
    <scope>NUCLEOTIDE SEQUENCE [LARGE SCALE GENOMIC DNA]</scope>
    <source>
        <strain evidence="11 12">YPD9-1</strain>
    </source>
</reference>
<dbReference type="InterPro" id="IPR018062">
    <property type="entry name" value="HTH_AraC-typ_CS"/>
</dbReference>
<dbReference type="Pfam" id="PF00072">
    <property type="entry name" value="Response_reg"/>
    <property type="match status" value="1"/>
</dbReference>
<dbReference type="PROSITE" id="PS01124">
    <property type="entry name" value="HTH_ARAC_FAMILY_2"/>
    <property type="match status" value="1"/>
</dbReference>
<protein>
    <submittedName>
        <fullName evidence="11">Response regulator</fullName>
    </submittedName>
</protein>
<organism evidence="11 12">
    <name type="scientific">Paenibacillus hexagrammi</name>
    <dbReference type="NCBI Taxonomy" id="2908839"/>
    <lineage>
        <taxon>Bacteria</taxon>
        <taxon>Bacillati</taxon>
        <taxon>Bacillota</taxon>
        <taxon>Bacilli</taxon>
        <taxon>Bacillales</taxon>
        <taxon>Paenibacillaceae</taxon>
        <taxon>Paenibacillus</taxon>
    </lineage>
</organism>
<evidence type="ECO:0000256" key="1">
    <source>
        <dbReference type="ARBA" id="ARBA00004496"/>
    </source>
</evidence>
<dbReference type="InterPro" id="IPR018060">
    <property type="entry name" value="HTH_AraC"/>
</dbReference>
<keyword evidence="3 8" id="KW-0597">Phosphoprotein</keyword>
<evidence type="ECO:0000256" key="8">
    <source>
        <dbReference type="PROSITE-ProRule" id="PRU00169"/>
    </source>
</evidence>
<keyword evidence="12" id="KW-1185">Reference proteome</keyword>
<feature type="domain" description="Response regulatory" evidence="10">
    <location>
        <begin position="3"/>
        <end position="120"/>
    </location>
</feature>
<comment type="subcellular location">
    <subcellularLocation>
        <location evidence="1">Cytoplasm</location>
    </subcellularLocation>
</comment>
<dbReference type="PRINTS" id="PR00032">
    <property type="entry name" value="HTHARAC"/>
</dbReference>
<dbReference type="InterPro" id="IPR001789">
    <property type="entry name" value="Sig_transdc_resp-reg_receiver"/>
</dbReference>
<dbReference type="InterPro" id="IPR020449">
    <property type="entry name" value="Tscrpt_reg_AraC-type_HTH"/>
</dbReference>
<dbReference type="SUPFAM" id="SSF52172">
    <property type="entry name" value="CheY-like"/>
    <property type="match status" value="1"/>
</dbReference>
<dbReference type="Gene3D" id="3.40.50.2300">
    <property type="match status" value="1"/>
</dbReference>
<dbReference type="PANTHER" id="PTHR42713">
    <property type="entry name" value="HISTIDINE KINASE-RELATED"/>
    <property type="match status" value="1"/>
</dbReference>
<evidence type="ECO:0000256" key="2">
    <source>
        <dbReference type="ARBA" id="ARBA00022490"/>
    </source>
</evidence>
<dbReference type="PANTHER" id="PTHR42713:SF3">
    <property type="entry name" value="TRANSCRIPTIONAL REGULATORY PROTEIN HPTR"/>
    <property type="match status" value="1"/>
</dbReference>
<evidence type="ECO:0000256" key="3">
    <source>
        <dbReference type="ARBA" id="ARBA00022553"/>
    </source>
</evidence>
<keyword evidence="2" id="KW-0963">Cytoplasm</keyword>
<evidence type="ECO:0000313" key="12">
    <source>
        <dbReference type="Proteomes" id="UP001649230"/>
    </source>
</evidence>
<dbReference type="Pfam" id="PF12833">
    <property type="entry name" value="HTH_18"/>
    <property type="match status" value="1"/>
</dbReference>
<evidence type="ECO:0000256" key="6">
    <source>
        <dbReference type="ARBA" id="ARBA00023125"/>
    </source>
</evidence>
<dbReference type="Proteomes" id="UP001649230">
    <property type="component" value="Chromosome"/>
</dbReference>
<dbReference type="SUPFAM" id="SSF46689">
    <property type="entry name" value="Homeodomain-like"/>
    <property type="match status" value="2"/>
</dbReference>
<feature type="domain" description="HTH araC/xylS-type" evidence="9">
    <location>
        <begin position="417"/>
        <end position="515"/>
    </location>
</feature>
<dbReference type="CDD" id="cd17536">
    <property type="entry name" value="REC_YesN-like"/>
    <property type="match status" value="1"/>
</dbReference>
<keyword evidence="7" id="KW-0804">Transcription</keyword>
<dbReference type="Gene3D" id="1.10.10.60">
    <property type="entry name" value="Homeodomain-like"/>
    <property type="match status" value="2"/>
</dbReference>
<evidence type="ECO:0000259" key="10">
    <source>
        <dbReference type="PROSITE" id="PS50110"/>
    </source>
</evidence>